<dbReference type="Proteomes" id="UP001058514">
    <property type="component" value="Chromosome"/>
</dbReference>
<name>A0ABY5WF94_9RHOB</name>
<evidence type="ECO:0000313" key="2">
    <source>
        <dbReference type="Proteomes" id="UP001058514"/>
    </source>
</evidence>
<dbReference type="EMBL" id="CP081051">
    <property type="protein sequence ID" value="UWQ40133.1"/>
    <property type="molecule type" value="Genomic_DNA"/>
</dbReference>
<dbReference type="RefSeq" id="WP_259963596.1">
    <property type="nucleotide sequence ID" value="NZ_CP081051.1"/>
</dbReference>
<sequence>MLIRLSKKKDIEAAQRTLQLNIQSSTNQIGSSTVGFRGGNMSVDLYSNGSGEMWSAFEHIRDAKCPRYWNAFGIYDEASLQQQIIVEINIPIKGDTRLVSGYFAKDLQTGAIYLMHTGKVGGGRKGIGKKAFLKFAQTAPTHTTDREGNSHFDYLIGRVDSKQMANRIQRFVQRVKDFKEAARNNGEAFLSGMEESINEVRAYRRESSGRRTGHLNVDLDYISYHGDVVEALKCELEKHQSVGDQISNNILVDLLTTSNDAVTAIFEVKTSLRRQVLYTAIGQILTHSTKFTPATTRYLVIPNGNIADDISNCLNREQISIIRFGVEDDNVTLSDRVPNPFATNARKGKIARV</sequence>
<reference evidence="1" key="1">
    <citation type="submission" date="2021-08" db="EMBL/GenBank/DDBJ databases">
        <authorList>
            <person name="Nwanade C."/>
            <person name="Wang M."/>
            <person name="Masoudi A."/>
            <person name="Yu Z."/>
            <person name="Liu J."/>
        </authorList>
    </citation>
    <scope>NUCLEOTIDE SEQUENCE</scope>
    <source>
        <strain evidence="1">S166</strain>
    </source>
</reference>
<organism evidence="1 2">
    <name type="scientific">Leisingera aquaemixtae</name>
    <dbReference type="NCBI Taxonomy" id="1396826"/>
    <lineage>
        <taxon>Bacteria</taxon>
        <taxon>Pseudomonadati</taxon>
        <taxon>Pseudomonadota</taxon>
        <taxon>Alphaproteobacteria</taxon>
        <taxon>Rhodobacterales</taxon>
        <taxon>Roseobacteraceae</taxon>
        <taxon>Leisingera</taxon>
    </lineage>
</organism>
<evidence type="ECO:0000313" key="1">
    <source>
        <dbReference type="EMBL" id="UWQ40133.1"/>
    </source>
</evidence>
<protein>
    <submittedName>
        <fullName evidence="1">Uncharacterized protein</fullName>
    </submittedName>
</protein>
<gene>
    <name evidence="1" type="ORF">K3718_11190</name>
</gene>
<proteinExistence type="predicted"/>
<keyword evidence="2" id="KW-1185">Reference proteome</keyword>
<accession>A0ABY5WF94</accession>